<sequence length="133" mass="14489">MLESRLEGEITDHVGCESTTGRGSGNSRNGSRAETRLTDVGPVEVKVPGDAAGTFEPQIVRNSRLTGRRLDKVRFVLVALLARVGRPGRQRRRLGSACGCRRLSGRMREGISAWRTTPTTRWCSPSPGRVSVS</sequence>
<dbReference type="Pfam" id="PF00872">
    <property type="entry name" value="Transposase_mut"/>
    <property type="match status" value="1"/>
</dbReference>
<protein>
    <submittedName>
        <fullName evidence="7">Transposase</fullName>
    </submittedName>
</protein>
<comment type="similarity">
    <text evidence="2">Belongs to the transposase mutator family.</text>
</comment>
<accession>A0ABW0ZQR2</accession>
<evidence type="ECO:0000313" key="7">
    <source>
        <dbReference type="EMBL" id="MFC5745594.1"/>
    </source>
</evidence>
<evidence type="ECO:0000256" key="2">
    <source>
        <dbReference type="ARBA" id="ARBA00010961"/>
    </source>
</evidence>
<evidence type="ECO:0000256" key="3">
    <source>
        <dbReference type="ARBA" id="ARBA00022578"/>
    </source>
</evidence>
<organism evidence="7 8">
    <name type="scientific">Actinomadura rugatobispora</name>
    <dbReference type="NCBI Taxonomy" id="1994"/>
    <lineage>
        <taxon>Bacteria</taxon>
        <taxon>Bacillati</taxon>
        <taxon>Actinomycetota</taxon>
        <taxon>Actinomycetes</taxon>
        <taxon>Streptosporangiales</taxon>
        <taxon>Thermomonosporaceae</taxon>
        <taxon>Actinomadura</taxon>
    </lineage>
</organism>
<dbReference type="Proteomes" id="UP001596074">
    <property type="component" value="Unassembled WGS sequence"/>
</dbReference>
<evidence type="ECO:0000256" key="4">
    <source>
        <dbReference type="ARBA" id="ARBA00023125"/>
    </source>
</evidence>
<evidence type="ECO:0000256" key="6">
    <source>
        <dbReference type="SAM" id="MobiDB-lite"/>
    </source>
</evidence>
<name>A0ABW0ZQR2_9ACTN</name>
<dbReference type="EMBL" id="JBHSON010000009">
    <property type="protein sequence ID" value="MFC5745594.1"/>
    <property type="molecule type" value="Genomic_DNA"/>
</dbReference>
<keyword evidence="5" id="KW-0233">DNA recombination</keyword>
<comment type="function">
    <text evidence="1">Required for the transposition of the insertion element.</text>
</comment>
<comment type="caution">
    <text evidence="7">The sequence shown here is derived from an EMBL/GenBank/DDBJ whole genome shotgun (WGS) entry which is preliminary data.</text>
</comment>
<reference evidence="8" key="1">
    <citation type="journal article" date="2019" name="Int. J. Syst. Evol. Microbiol.">
        <title>The Global Catalogue of Microorganisms (GCM) 10K type strain sequencing project: providing services to taxonomists for standard genome sequencing and annotation.</title>
        <authorList>
            <consortium name="The Broad Institute Genomics Platform"/>
            <consortium name="The Broad Institute Genome Sequencing Center for Infectious Disease"/>
            <person name="Wu L."/>
            <person name="Ma J."/>
        </authorList>
    </citation>
    <scope>NUCLEOTIDE SEQUENCE [LARGE SCALE GENOMIC DNA]</scope>
    <source>
        <strain evidence="8">KCTC 42087</strain>
    </source>
</reference>
<dbReference type="RefSeq" id="WP_378281220.1">
    <property type="nucleotide sequence ID" value="NZ_JBHSON010000009.1"/>
</dbReference>
<feature type="region of interest" description="Disordered" evidence="6">
    <location>
        <begin position="1"/>
        <end position="42"/>
    </location>
</feature>
<evidence type="ECO:0000256" key="1">
    <source>
        <dbReference type="ARBA" id="ARBA00002190"/>
    </source>
</evidence>
<gene>
    <name evidence="7" type="ORF">ACFPZN_08250</name>
</gene>
<keyword evidence="4" id="KW-0238">DNA-binding</keyword>
<feature type="compositionally biased region" description="Basic and acidic residues" evidence="6">
    <location>
        <begin position="1"/>
        <end position="15"/>
    </location>
</feature>
<keyword evidence="8" id="KW-1185">Reference proteome</keyword>
<keyword evidence="3" id="KW-0815">Transposition</keyword>
<dbReference type="InterPro" id="IPR001207">
    <property type="entry name" value="Transposase_mutator"/>
</dbReference>
<feature type="compositionally biased region" description="Low complexity" evidence="6">
    <location>
        <begin position="18"/>
        <end position="30"/>
    </location>
</feature>
<evidence type="ECO:0000313" key="8">
    <source>
        <dbReference type="Proteomes" id="UP001596074"/>
    </source>
</evidence>
<proteinExistence type="inferred from homology"/>
<evidence type="ECO:0000256" key="5">
    <source>
        <dbReference type="ARBA" id="ARBA00023172"/>
    </source>
</evidence>